<dbReference type="InterPro" id="IPR018086">
    <property type="entry name" value="NADH_UbQ_OxRdtase_su1_CS"/>
</dbReference>
<dbReference type="Pfam" id="PF00146">
    <property type="entry name" value="NADHdh"/>
    <property type="match status" value="1"/>
</dbReference>
<keyword evidence="2 5" id="KW-0812">Transmembrane</keyword>
<proteinExistence type="inferred from homology"/>
<reference evidence="8" key="1">
    <citation type="journal article" date="2024" name="Int. J. Syst. Evol. Microbiol.">
        <title>Brooklawnia propionicigenes sp. nov., a facultatively anaerobic, propionate-producing bacterium isolated from a methanogenic reactor treating waste from cattle farms.</title>
        <authorList>
            <person name="Akita Y."/>
            <person name="Ueki A."/>
            <person name="Tonouchi A."/>
            <person name="Sugawara Y."/>
            <person name="Honma S."/>
            <person name="Kaku N."/>
            <person name="Ueki K."/>
        </authorList>
    </citation>
    <scope>NUCLEOTIDE SEQUENCE</scope>
    <source>
        <strain evidence="8">SH051</strain>
    </source>
</reference>
<feature type="transmembrane region" description="Helical" evidence="5">
    <location>
        <begin position="203"/>
        <end position="224"/>
    </location>
</feature>
<feature type="region of interest" description="Disordered" evidence="7">
    <location>
        <begin position="430"/>
        <end position="449"/>
    </location>
</feature>
<evidence type="ECO:0000256" key="7">
    <source>
        <dbReference type="SAM" id="MobiDB-lite"/>
    </source>
</evidence>
<dbReference type="EMBL" id="AP028056">
    <property type="protein sequence ID" value="BEH02852.1"/>
    <property type="molecule type" value="Genomic_DNA"/>
</dbReference>
<keyword evidence="5" id="KW-1003">Cell membrane</keyword>
<dbReference type="PROSITE" id="PS00668">
    <property type="entry name" value="COMPLEX1_ND1_2"/>
    <property type="match status" value="1"/>
</dbReference>
<dbReference type="PROSITE" id="PS00667">
    <property type="entry name" value="COMPLEX1_ND1_1"/>
    <property type="match status" value="1"/>
</dbReference>
<dbReference type="RefSeq" id="WP_286264816.1">
    <property type="nucleotide sequence ID" value="NZ_AP028056.1"/>
</dbReference>
<evidence type="ECO:0000256" key="4">
    <source>
        <dbReference type="ARBA" id="ARBA00023136"/>
    </source>
</evidence>
<feature type="transmembrane region" description="Helical" evidence="5">
    <location>
        <begin position="333"/>
        <end position="352"/>
    </location>
</feature>
<organism evidence="8 9">
    <name type="scientific">Brooklawnia propionicigenes</name>
    <dbReference type="NCBI Taxonomy" id="3041175"/>
    <lineage>
        <taxon>Bacteria</taxon>
        <taxon>Bacillati</taxon>
        <taxon>Actinomycetota</taxon>
        <taxon>Actinomycetes</taxon>
        <taxon>Propionibacteriales</taxon>
        <taxon>Propionibacteriaceae</taxon>
        <taxon>Brooklawnia</taxon>
    </lineage>
</organism>
<dbReference type="HAMAP" id="MF_01350">
    <property type="entry name" value="NDH1_NuoH"/>
    <property type="match status" value="1"/>
</dbReference>
<dbReference type="GO" id="GO:0048038">
    <property type="term" value="F:quinone binding"/>
    <property type="evidence" value="ECO:0007669"/>
    <property type="project" value="UniProtKB-KW"/>
</dbReference>
<comment type="similarity">
    <text evidence="5 6">Belongs to the complex I subunit 1 family.</text>
</comment>
<accession>A0AAN0K7F6</accession>
<keyword evidence="4 5" id="KW-0472">Membrane</keyword>
<feature type="transmembrane region" description="Helical" evidence="5">
    <location>
        <begin position="123"/>
        <end position="144"/>
    </location>
</feature>
<dbReference type="NCBIfam" id="NF004743">
    <property type="entry name" value="PRK06076.1-4"/>
    <property type="match status" value="1"/>
</dbReference>
<feature type="transmembrane region" description="Helical" evidence="5">
    <location>
        <begin position="82"/>
        <end position="103"/>
    </location>
</feature>
<feature type="transmembrane region" description="Helical" evidence="5">
    <location>
        <begin position="164"/>
        <end position="183"/>
    </location>
</feature>
<keyword evidence="9" id="KW-1185">Reference proteome</keyword>
<evidence type="ECO:0000256" key="1">
    <source>
        <dbReference type="ARBA" id="ARBA00004141"/>
    </source>
</evidence>
<dbReference type="PANTHER" id="PTHR11432">
    <property type="entry name" value="NADH DEHYDROGENASE SUBUNIT 1"/>
    <property type="match status" value="1"/>
</dbReference>
<keyword evidence="5" id="KW-1278">Translocase</keyword>
<feature type="transmembrane region" description="Helical" evidence="5">
    <location>
        <begin position="364"/>
        <end position="383"/>
    </location>
</feature>
<feature type="transmembrane region" description="Helical" evidence="5">
    <location>
        <begin position="301"/>
        <end position="321"/>
    </location>
</feature>
<dbReference type="GO" id="GO:0003954">
    <property type="term" value="F:NADH dehydrogenase activity"/>
    <property type="evidence" value="ECO:0007669"/>
    <property type="project" value="TreeGrafter"/>
</dbReference>
<keyword evidence="5" id="KW-0830">Ubiquinone</keyword>
<gene>
    <name evidence="5 8" type="primary">nuoH</name>
    <name evidence="8" type="ORF">brsh051_21330</name>
</gene>
<dbReference type="AlphaFoldDB" id="A0AAN0K7F6"/>
<sequence length="449" mass="48954">MTSMETVFLNDPWWLILIKVVGVFVLLLTWTIFNVWFERRVLGKMQNRKGPIMNGPLGLGQALGDGVKLLFKEDFRPARTDALVFNIAPMLTAVAAFASWSVIPLGGPVRMFGIETRLQLTDLPVAALLVMAIAGVGFYGFVLAGWSSNGTYSLLGSMRATAQVISYEIAMGLSLVAVFMYAGTMSTSQIVAAQAEPINLFGATIALPSWYGLLLLPSFVIYYVSMFGETNRQPFDMPECESELVSGHITDYSGFRYALYFLAEYINVATVSAVSVTLFLGGFHAPWPLNGTFLDQGWWTLLWFVLKVQIMIFTVAWVRAAVPRVRYDQMMKLGWKVLIPANLAWIVLLALVRGASVHGWWADPIFIGILIVFLAAVVAAIWFSGPEPQPEAEPIDLDAEFDAFAGGYPVPPMPGQKLITAVVAEGTAEPAGATASSARRAATSNGAEL</sequence>
<evidence type="ECO:0000256" key="5">
    <source>
        <dbReference type="HAMAP-Rule" id="MF_01350"/>
    </source>
</evidence>
<evidence type="ECO:0000256" key="6">
    <source>
        <dbReference type="RuleBase" id="RU000471"/>
    </source>
</evidence>
<evidence type="ECO:0000256" key="2">
    <source>
        <dbReference type="ARBA" id="ARBA00022692"/>
    </source>
</evidence>
<keyword evidence="3 5" id="KW-1133">Transmembrane helix</keyword>
<dbReference type="PANTHER" id="PTHR11432:SF3">
    <property type="entry name" value="NADH-UBIQUINONE OXIDOREDUCTASE CHAIN 1"/>
    <property type="match status" value="1"/>
</dbReference>
<dbReference type="KEGG" id="broo:brsh051_21330"/>
<name>A0AAN0K7F6_9ACTN</name>
<dbReference type="GO" id="GO:0009060">
    <property type="term" value="P:aerobic respiration"/>
    <property type="evidence" value="ECO:0007669"/>
    <property type="project" value="TreeGrafter"/>
</dbReference>
<dbReference type="GO" id="GO:0005886">
    <property type="term" value="C:plasma membrane"/>
    <property type="evidence" value="ECO:0007669"/>
    <property type="project" value="UniProtKB-SubCell"/>
</dbReference>
<dbReference type="Proteomes" id="UP001431656">
    <property type="component" value="Chromosome"/>
</dbReference>
<dbReference type="EC" id="7.1.1.-" evidence="5"/>
<evidence type="ECO:0000313" key="8">
    <source>
        <dbReference type="EMBL" id="BEH02852.1"/>
    </source>
</evidence>
<dbReference type="GO" id="GO:0016655">
    <property type="term" value="F:oxidoreductase activity, acting on NAD(P)H, quinone or similar compound as acceptor"/>
    <property type="evidence" value="ECO:0007669"/>
    <property type="project" value="UniProtKB-UniRule"/>
</dbReference>
<keyword evidence="5 6" id="KW-0520">NAD</keyword>
<dbReference type="InterPro" id="IPR001694">
    <property type="entry name" value="NADH_UbQ_OxRdtase_su1/FPO"/>
</dbReference>
<feature type="transmembrane region" description="Helical" evidence="5">
    <location>
        <begin position="257"/>
        <end position="281"/>
    </location>
</feature>
<feature type="transmembrane region" description="Helical" evidence="5">
    <location>
        <begin position="12"/>
        <end position="37"/>
    </location>
</feature>
<evidence type="ECO:0000256" key="3">
    <source>
        <dbReference type="ARBA" id="ARBA00022989"/>
    </source>
</evidence>
<comment type="function">
    <text evidence="5">NDH-1 shuttles electrons from NADH, via FMN and iron-sulfur (Fe-S) centers, to quinones in the respiratory chain. The immediate electron acceptor for the enzyme in this species is believed to be ubiquinone. Couples the redox reaction to proton translocation (for every two electrons transferred, four hydrogen ions are translocated across the cytoplasmic membrane), and thus conserves the redox energy in a proton gradient. This subunit may bind ubiquinone.</text>
</comment>
<comment type="catalytic activity">
    <reaction evidence="5">
        <text>a quinone + NADH + 5 H(+)(in) = a quinol + NAD(+) + 4 H(+)(out)</text>
        <dbReference type="Rhea" id="RHEA:57888"/>
        <dbReference type="ChEBI" id="CHEBI:15378"/>
        <dbReference type="ChEBI" id="CHEBI:24646"/>
        <dbReference type="ChEBI" id="CHEBI:57540"/>
        <dbReference type="ChEBI" id="CHEBI:57945"/>
        <dbReference type="ChEBI" id="CHEBI:132124"/>
    </reaction>
</comment>
<comment type="subcellular location">
    <subcellularLocation>
        <location evidence="5 6">Cell membrane</location>
        <topology evidence="5 6">Multi-pass membrane protein</topology>
    </subcellularLocation>
    <subcellularLocation>
        <location evidence="1">Membrane</location>
        <topology evidence="1">Multi-pass membrane protein</topology>
    </subcellularLocation>
</comment>
<comment type="subunit">
    <text evidence="5">NDH-1 is composed of 14 different subunits. Subunits NuoA, H, J, K, L, M, N constitute the membrane sector of the complex.</text>
</comment>
<protein>
    <recommendedName>
        <fullName evidence="5">NADH-quinone oxidoreductase subunit H</fullName>
        <ecNumber evidence="5">7.1.1.-</ecNumber>
    </recommendedName>
    <alternativeName>
        <fullName evidence="5">NADH dehydrogenase I subunit H</fullName>
    </alternativeName>
    <alternativeName>
        <fullName evidence="5">NDH-1 subunit H</fullName>
    </alternativeName>
</protein>
<evidence type="ECO:0000313" key="9">
    <source>
        <dbReference type="Proteomes" id="UP001431656"/>
    </source>
</evidence>
<keyword evidence="5" id="KW-0874">Quinone</keyword>